<dbReference type="AlphaFoldDB" id="A0A6A4T3Z7"/>
<protein>
    <submittedName>
        <fullName evidence="1">Uncharacterized protein</fullName>
    </submittedName>
</protein>
<name>A0A6A4T3Z7_SCOMX</name>
<sequence>MEAIKIKAITGYPLDDVRDKPKQNSHINLTWASDRYKNAFVLRAEPEVRQKIASVDDRRRWANIASEAIHDIVSFTEQFTLFKIHPESTYRIVGPRVL</sequence>
<evidence type="ECO:0000313" key="2">
    <source>
        <dbReference type="Proteomes" id="UP000438429"/>
    </source>
</evidence>
<organism evidence="1 2">
    <name type="scientific">Scophthalmus maximus</name>
    <name type="common">Turbot</name>
    <name type="synonym">Psetta maxima</name>
    <dbReference type="NCBI Taxonomy" id="52904"/>
    <lineage>
        <taxon>Eukaryota</taxon>
        <taxon>Metazoa</taxon>
        <taxon>Chordata</taxon>
        <taxon>Craniata</taxon>
        <taxon>Vertebrata</taxon>
        <taxon>Euteleostomi</taxon>
        <taxon>Actinopterygii</taxon>
        <taxon>Neopterygii</taxon>
        <taxon>Teleostei</taxon>
        <taxon>Neoteleostei</taxon>
        <taxon>Acanthomorphata</taxon>
        <taxon>Carangaria</taxon>
        <taxon>Pleuronectiformes</taxon>
        <taxon>Pleuronectoidei</taxon>
        <taxon>Scophthalmidae</taxon>
        <taxon>Scophthalmus</taxon>
    </lineage>
</organism>
<reference evidence="1 2" key="1">
    <citation type="submission" date="2019-06" db="EMBL/GenBank/DDBJ databases">
        <title>Draft genomes of female and male turbot (Scophthalmus maximus).</title>
        <authorList>
            <person name="Xu H."/>
            <person name="Xu X.-W."/>
            <person name="Shao C."/>
            <person name="Chen S."/>
        </authorList>
    </citation>
    <scope>NUCLEOTIDE SEQUENCE [LARGE SCALE GENOMIC DNA]</scope>
    <source>
        <strain evidence="1">Ysfricsl-2016a</strain>
        <tissue evidence="1">Blood</tissue>
    </source>
</reference>
<comment type="caution">
    <text evidence="1">The sequence shown here is derived from an EMBL/GenBank/DDBJ whole genome shotgun (WGS) entry which is preliminary data.</text>
</comment>
<dbReference type="Proteomes" id="UP000438429">
    <property type="component" value="Unassembled WGS sequence"/>
</dbReference>
<accession>A0A6A4T3Z7</accession>
<dbReference type="EMBL" id="VEVO01000008">
    <property type="protein sequence ID" value="KAF0038750.1"/>
    <property type="molecule type" value="Genomic_DNA"/>
</dbReference>
<gene>
    <name evidence="1" type="ORF">F2P81_009234</name>
</gene>
<evidence type="ECO:0000313" key="1">
    <source>
        <dbReference type="EMBL" id="KAF0038750.1"/>
    </source>
</evidence>
<proteinExistence type="predicted"/>